<reference evidence="4 5" key="1">
    <citation type="journal article" date="2016" name="G3 (Bethesda)">
        <title>First Draft Assembly and Annotation of the Genome of a California Endemic Oak Quercus lobata Nee (Fagaceae).</title>
        <authorList>
            <person name="Sork V.L."/>
            <person name="Fitz-Gibbon S.T."/>
            <person name="Puiu D."/>
            <person name="Crepeau M."/>
            <person name="Gugger P.F."/>
            <person name="Sherman R."/>
            <person name="Stevens K."/>
            <person name="Langley C.H."/>
            <person name="Pellegrini M."/>
            <person name="Salzberg S.L."/>
        </authorList>
    </citation>
    <scope>NUCLEOTIDE SEQUENCE [LARGE SCALE GENOMIC DNA]</scope>
    <source>
        <strain evidence="4 5">cv. SW786</strain>
    </source>
</reference>
<dbReference type="InterPro" id="IPR044520">
    <property type="entry name" value="ARF_GAP_AGD5/15"/>
</dbReference>
<keyword evidence="1" id="KW-0863">Zinc-finger</keyword>
<keyword evidence="1" id="KW-0862">Zinc</keyword>
<dbReference type="PANTHER" id="PTHR46419">
    <property type="entry name" value="ADP-RIBOSYLATION FACTOR GTPASE-ACTIVATING PROTEIN AGD5"/>
    <property type="match status" value="1"/>
</dbReference>
<dbReference type="SUPFAM" id="SSF57863">
    <property type="entry name" value="ArfGap/RecO-like zinc finger"/>
    <property type="match status" value="1"/>
</dbReference>
<keyword evidence="5" id="KW-1185">Reference proteome</keyword>
<organism evidence="4 5">
    <name type="scientific">Quercus lobata</name>
    <name type="common">Valley oak</name>
    <dbReference type="NCBI Taxonomy" id="97700"/>
    <lineage>
        <taxon>Eukaryota</taxon>
        <taxon>Viridiplantae</taxon>
        <taxon>Streptophyta</taxon>
        <taxon>Embryophyta</taxon>
        <taxon>Tracheophyta</taxon>
        <taxon>Spermatophyta</taxon>
        <taxon>Magnoliopsida</taxon>
        <taxon>eudicotyledons</taxon>
        <taxon>Gunneridae</taxon>
        <taxon>Pentapetalae</taxon>
        <taxon>rosids</taxon>
        <taxon>fabids</taxon>
        <taxon>Fagales</taxon>
        <taxon>Fagaceae</taxon>
        <taxon>Quercus</taxon>
    </lineage>
</organism>
<dbReference type="InterPro" id="IPR001164">
    <property type="entry name" value="ArfGAP_dom"/>
</dbReference>
<dbReference type="EMBL" id="LRBV02000005">
    <property type="status" value="NOT_ANNOTATED_CDS"/>
    <property type="molecule type" value="Genomic_DNA"/>
</dbReference>
<dbReference type="PANTHER" id="PTHR46419:SF2">
    <property type="entry name" value="ADP-RIBOSYLATION FACTOR GTPASE-ACTIVATING PROTEIN AGD5"/>
    <property type="match status" value="1"/>
</dbReference>
<dbReference type="PRINTS" id="PR00405">
    <property type="entry name" value="REVINTRACTNG"/>
</dbReference>
<evidence type="ECO:0000256" key="2">
    <source>
        <dbReference type="SAM" id="MobiDB-lite"/>
    </source>
</evidence>
<dbReference type="Pfam" id="PF01412">
    <property type="entry name" value="ArfGap"/>
    <property type="match status" value="1"/>
</dbReference>
<name>A0A7N2LTF2_QUELO</name>
<dbReference type="CDD" id="cd08204">
    <property type="entry name" value="ArfGap"/>
    <property type="match status" value="1"/>
</dbReference>
<evidence type="ECO:0000259" key="3">
    <source>
        <dbReference type="PROSITE" id="PS50115"/>
    </source>
</evidence>
<dbReference type="GO" id="GO:0008270">
    <property type="term" value="F:zinc ion binding"/>
    <property type="evidence" value="ECO:0007669"/>
    <property type="project" value="UniProtKB-KW"/>
</dbReference>
<reference evidence="4" key="2">
    <citation type="submission" date="2021-01" db="UniProtKB">
        <authorList>
            <consortium name="EnsemblPlants"/>
        </authorList>
    </citation>
    <scope>IDENTIFICATION</scope>
</reference>
<dbReference type="Gene3D" id="1.10.220.150">
    <property type="entry name" value="Arf GTPase activating protein"/>
    <property type="match status" value="1"/>
</dbReference>
<feature type="region of interest" description="Disordered" evidence="2">
    <location>
        <begin position="104"/>
        <end position="123"/>
    </location>
</feature>
<dbReference type="Proteomes" id="UP000594261">
    <property type="component" value="Chromosome 5"/>
</dbReference>
<dbReference type="PROSITE" id="PS50115">
    <property type="entry name" value="ARFGAP"/>
    <property type="match status" value="1"/>
</dbReference>
<dbReference type="InterPro" id="IPR037278">
    <property type="entry name" value="ARFGAP/RecO"/>
</dbReference>
<dbReference type="InParanoid" id="A0A7N2LTF2"/>
<protein>
    <recommendedName>
        <fullName evidence="3">Arf-GAP domain-containing protein</fullName>
    </recommendedName>
</protein>
<evidence type="ECO:0000256" key="1">
    <source>
        <dbReference type="PROSITE-ProRule" id="PRU00288"/>
    </source>
</evidence>
<evidence type="ECO:0000313" key="4">
    <source>
        <dbReference type="EnsemblPlants" id="QL05p081763:mrna"/>
    </source>
</evidence>
<feature type="domain" description="Arf-GAP" evidence="3">
    <location>
        <begin position="8"/>
        <end position="95"/>
    </location>
</feature>
<dbReference type="SUPFAM" id="SSF81383">
    <property type="entry name" value="F-box domain"/>
    <property type="match status" value="1"/>
</dbReference>
<dbReference type="InterPro" id="IPR036047">
    <property type="entry name" value="F-box-like_dom_sf"/>
</dbReference>
<evidence type="ECO:0000313" key="5">
    <source>
        <dbReference type="Proteomes" id="UP000594261"/>
    </source>
</evidence>
<dbReference type="InterPro" id="IPR038508">
    <property type="entry name" value="ArfGAP_dom_sf"/>
</dbReference>
<keyword evidence="1" id="KW-0479">Metal-binding</keyword>
<dbReference type="AlphaFoldDB" id="A0A7N2LTF2"/>
<proteinExistence type="predicted"/>
<dbReference type="EnsemblPlants" id="QL05p081763:mrna">
    <property type="protein sequence ID" value="QL05p081763:mrna"/>
    <property type="gene ID" value="QL05p081763"/>
</dbReference>
<accession>A0A7N2LTF2</accession>
<dbReference type="SMART" id="SM00105">
    <property type="entry name" value="ArfGap"/>
    <property type="match status" value="1"/>
</dbReference>
<dbReference type="Gramene" id="QL05p081763:mrna">
    <property type="protein sequence ID" value="QL05p081763:mrna"/>
    <property type="gene ID" value="QL05p081763"/>
</dbReference>
<dbReference type="GO" id="GO:0005096">
    <property type="term" value="F:GTPase activator activity"/>
    <property type="evidence" value="ECO:0007669"/>
    <property type="project" value="InterPro"/>
</dbReference>
<sequence>MEDTKHVESWMWLLRQNDERHETYKPLLINIYRAPRWASVNLGIFICMQCSGIHRSLGVHISKVVRSATLDTWLPEQVAFVQSMGNEKSHSYWEAEDAKAISSSRVSEEKGSINRPGPGSNGWHAFTENIEHSSERKAVSPPITSNRVTTPQSSIPVAVEVSQQLAWKHGQLEAIQEIHTKLISELELELPQENVANLLSNLPTICKTLTDTAKLSTTEEDETKTSFLQHCQAFYVTQKDDFTIAHKLSTQTFEFLDKIPLFNEDDTITDEDQLSALPNELKLLILFFLADESYTRDVIRTSALSRGWGNLWSSVPYLHFRDMRRSDLPNAIDNTLHQYLVKKLERFNVHYNFAEPHHKPNVDSWNSIATDARVENLSLTLFKYVLPLNFYTNPFL</sequence>